<proteinExistence type="predicted"/>
<reference evidence="1" key="1">
    <citation type="submission" date="2018-02" db="EMBL/GenBank/DDBJ databases">
        <title>Rhizophora mucronata_Transcriptome.</title>
        <authorList>
            <person name="Meera S.P."/>
            <person name="Sreeshan A."/>
            <person name="Augustine A."/>
        </authorList>
    </citation>
    <scope>NUCLEOTIDE SEQUENCE</scope>
    <source>
        <tissue evidence="1">Leaf</tissue>
    </source>
</reference>
<dbReference type="EMBL" id="GGEC01078398">
    <property type="protein sequence ID" value="MBX58882.1"/>
    <property type="molecule type" value="Transcribed_RNA"/>
</dbReference>
<accession>A0A2P2PVV8</accession>
<evidence type="ECO:0000313" key="1">
    <source>
        <dbReference type="EMBL" id="MBX58882.1"/>
    </source>
</evidence>
<sequence length="27" mass="3066">MPTAHIFSINQWRKIGTHLAQAGIVFQ</sequence>
<protein>
    <submittedName>
        <fullName evidence="1">Uncharacterized protein</fullName>
    </submittedName>
</protein>
<name>A0A2P2PVV8_RHIMU</name>
<organism evidence="1">
    <name type="scientific">Rhizophora mucronata</name>
    <name type="common">Asiatic mangrove</name>
    <dbReference type="NCBI Taxonomy" id="61149"/>
    <lineage>
        <taxon>Eukaryota</taxon>
        <taxon>Viridiplantae</taxon>
        <taxon>Streptophyta</taxon>
        <taxon>Embryophyta</taxon>
        <taxon>Tracheophyta</taxon>
        <taxon>Spermatophyta</taxon>
        <taxon>Magnoliopsida</taxon>
        <taxon>eudicotyledons</taxon>
        <taxon>Gunneridae</taxon>
        <taxon>Pentapetalae</taxon>
        <taxon>rosids</taxon>
        <taxon>fabids</taxon>
        <taxon>Malpighiales</taxon>
        <taxon>Rhizophoraceae</taxon>
        <taxon>Rhizophora</taxon>
    </lineage>
</organism>
<dbReference type="AlphaFoldDB" id="A0A2P2PVV8"/>